<reference evidence="1 2" key="1">
    <citation type="journal article" date="2019" name="Stand. Genomic Sci.">
        <title>Draft Whole-Genome Sequence of a Novel Chryseobacterium viscerum Strain Isolated from Fresh Water at Dripping Springs, New Mexico.</title>
        <authorList>
            <person name="Kyndt J.A."/>
            <person name="Moore T.C."/>
        </authorList>
    </citation>
    <scope>NUCLEOTIDE SEQUENCE [LARGE SCALE GENOMIC DNA]</scope>
    <source>
        <strain evidence="1 2">DPS</strain>
    </source>
</reference>
<evidence type="ECO:0008006" key="3">
    <source>
        <dbReference type="Google" id="ProtNLM"/>
    </source>
</evidence>
<name>A0A5N4BW07_9FLAO</name>
<evidence type="ECO:0000313" key="1">
    <source>
        <dbReference type="EMBL" id="KAB1232611.1"/>
    </source>
</evidence>
<dbReference type="RefSeq" id="WP_152288838.1">
    <property type="nucleotide sequence ID" value="NZ_VTPV01000001.1"/>
</dbReference>
<keyword evidence="2" id="KW-1185">Reference proteome</keyword>
<sequence length="240" mass="27739">MILGPQVAFIDDEENQITPLEKAINNFNTGSIFVNASPESKNYPPKPIESVKLLFLDLHYGAIKFDPYISAEWVSRIIAPNTKYILVIWSKDTDKKEELLTVLAEAQLYPTYIEAWQKTEFNFETFDFNSKIDQLIRSTSDNKKIANIIYGQILEIEEDGILINCLLDLKKSTFQVRKFDHELFNGIKDLEIGSFIRISISTELGTRQIEVFKEVKDLSQKFLVIDYFEGLKDTAFFIEE</sequence>
<evidence type="ECO:0000313" key="2">
    <source>
        <dbReference type="Proteomes" id="UP000326384"/>
    </source>
</evidence>
<dbReference type="Proteomes" id="UP000326384">
    <property type="component" value="Unassembled WGS sequence"/>
</dbReference>
<dbReference type="EMBL" id="VTPV01000001">
    <property type="protein sequence ID" value="KAB1232611.1"/>
    <property type="molecule type" value="Genomic_DNA"/>
</dbReference>
<organism evidence="1 2">
    <name type="scientific">Chryseobacterium viscerum</name>
    <dbReference type="NCBI Taxonomy" id="1037377"/>
    <lineage>
        <taxon>Bacteria</taxon>
        <taxon>Pseudomonadati</taxon>
        <taxon>Bacteroidota</taxon>
        <taxon>Flavobacteriia</taxon>
        <taxon>Flavobacteriales</taxon>
        <taxon>Weeksellaceae</taxon>
        <taxon>Chryseobacterium group</taxon>
        <taxon>Chryseobacterium</taxon>
    </lineage>
</organism>
<comment type="caution">
    <text evidence="1">The sequence shown here is derived from an EMBL/GenBank/DDBJ whole genome shotgun (WGS) entry which is preliminary data.</text>
</comment>
<protein>
    <recommendedName>
        <fullName evidence="3">S1 motif domain-containing protein</fullName>
    </recommendedName>
</protein>
<accession>A0A5N4BW07</accession>
<gene>
    <name evidence="1" type="ORF">F8D52_02275</name>
</gene>
<proteinExistence type="predicted"/>